<keyword evidence="1" id="KW-1133">Transmembrane helix</keyword>
<dbReference type="Proteomes" id="UP000234382">
    <property type="component" value="Unassembled WGS sequence"/>
</dbReference>
<keyword evidence="3" id="KW-1185">Reference proteome</keyword>
<keyword evidence="1" id="KW-0472">Membrane</keyword>
<dbReference type="AlphaFoldDB" id="A0A2H1JKE2"/>
<feature type="transmembrane region" description="Helical" evidence="1">
    <location>
        <begin position="43"/>
        <end position="61"/>
    </location>
</feature>
<feature type="transmembrane region" description="Helical" evidence="1">
    <location>
        <begin position="12"/>
        <end position="31"/>
    </location>
</feature>
<gene>
    <name evidence="2" type="ORF">BI49514_02078</name>
</gene>
<evidence type="ECO:0000313" key="2">
    <source>
        <dbReference type="EMBL" id="SMX87814.1"/>
    </source>
</evidence>
<protein>
    <submittedName>
        <fullName evidence="2">Uncharacterized protein</fullName>
    </submittedName>
</protein>
<evidence type="ECO:0000256" key="1">
    <source>
        <dbReference type="SAM" id="Phobius"/>
    </source>
</evidence>
<evidence type="ECO:0000313" key="3">
    <source>
        <dbReference type="Proteomes" id="UP000234382"/>
    </source>
</evidence>
<accession>A0A2H1JKE2</accession>
<name>A0A2H1JKE2_9MICO</name>
<organism evidence="2 3">
    <name type="scientific">Brevibacterium iodinum ATCC 49514</name>
    <dbReference type="NCBI Taxonomy" id="1255616"/>
    <lineage>
        <taxon>Bacteria</taxon>
        <taxon>Bacillati</taxon>
        <taxon>Actinomycetota</taxon>
        <taxon>Actinomycetes</taxon>
        <taxon>Micrococcales</taxon>
        <taxon>Brevibacteriaceae</taxon>
        <taxon>Brevibacterium</taxon>
    </lineage>
</organism>
<keyword evidence="1" id="KW-0812">Transmembrane</keyword>
<dbReference type="EMBL" id="FXYX01000014">
    <property type="protein sequence ID" value="SMX87814.1"/>
    <property type="molecule type" value="Genomic_DNA"/>
</dbReference>
<sequence>MSPMKKLLKDRRAIRDGIVVALLFPLVYFGMHLLGWGNDSFNWWQTLLAGLFTGAFFWFFMSSFRQFRDEDVTPR</sequence>
<reference evidence="3" key="1">
    <citation type="submission" date="2017-03" db="EMBL/GenBank/DDBJ databases">
        <authorList>
            <person name="Monnet C."/>
        </authorList>
    </citation>
    <scope>NUCLEOTIDE SEQUENCE [LARGE SCALE GENOMIC DNA]</scope>
    <source>
        <strain evidence="3">ATCC 49514</strain>
    </source>
</reference>
<proteinExistence type="predicted"/>